<organism evidence="1 2">
    <name type="scientific">Trichinella spiralis</name>
    <name type="common">Trichina worm</name>
    <dbReference type="NCBI Taxonomy" id="6334"/>
    <lineage>
        <taxon>Eukaryota</taxon>
        <taxon>Metazoa</taxon>
        <taxon>Ecdysozoa</taxon>
        <taxon>Nematoda</taxon>
        <taxon>Enoplea</taxon>
        <taxon>Dorylaimia</taxon>
        <taxon>Trichinellida</taxon>
        <taxon>Trichinellidae</taxon>
        <taxon>Trichinella</taxon>
    </lineage>
</organism>
<sequence>MKIYYVLRSSSIALTKCCMWTNFYIHIEQCKAIALQKVIKKIAIQHKDSDILAASSAPYHFNPNCGVNIKSSCKANISCLTAD</sequence>
<dbReference type="EMBL" id="JYDH01000022">
    <property type="protein sequence ID" value="KRY38810.1"/>
    <property type="molecule type" value="Genomic_DNA"/>
</dbReference>
<comment type="caution">
    <text evidence="1">The sequence shown here is derived from an EMBL/GenBank/DDBJ whole genome shotgun (WGS) entry which is preliminary data.</text>
</comment>
<evidence type="ECO:0000313" key="2">
    <source>
        <dbReference type="Proteomes" id="UP000054776"/>
    </source>
</evidence>
<accession>A0A0V1BPH4</accession>
<dbReference type="OrthoDB" id="5935451at2759"/>
<proteinExistence type="predicted"/>
<evidence type="ECO:0000313" key="1">
    <source>
        <dbReference type="EMBL" id="KRY38810.1"/>
    </source>
</evidence>
<reference evidence="1 2" key="1">
    <citation type="submission" date="2015-01" db="EMBL/GenBank/DDBJ databases">
        <title>Evolution of Trichinella species and genotypes.</title>
        <authorList>
            <person name="Korhonen P.K."/>
            <person name="Edoardo P."/>
            <person name="Giuseppe L.R."/>
            <person name="Gasser R.B."/>
        </authorList>
    </citation>
    <scope>NUCLEOTIDE SEQUENCE [LARGE SCALE GENOMIC DNA]</scope>
    <source>
        <strain evidence="1">ISS3</strain>
    </source>
</reference>
<protein>
    <submittedName>
        <fullName evidence="1">Uncharacterized protein</fullName>
    </submittedName>
</protein>
<dbReference type="InParanoid" id="A0A0V1BPH4"/>
<name>A0A0V1BPH4_TRISP</name>
<gene>
    <name evidence="1" type="ORF">T01_6121</name>
</gene>
<dbReference type="AlphaFoldDB" id="A0A0V1BPH4"/>
<dbReference type="Proteomes" id="UP000054776">
    <property type="component" value="Unassembled WGS sequence"/>
</dbReference>
<keyword evidence="2" id="KW-1185">Reference proteome</keyword>